<gene>
    <name evidence="7" type="ORF">MNV_2230002</name>
</gene>
<proteinExistence type="predicted"/>
<protein>
    <submittedName>
        <fullName evidence="7">Uncharacterized protein</fullName>
    </submittedName>
</protein>
<evidence type="ECO:0000256" key="3">
    <source>
        <dbReference type="ARBA" id="ARBA00022692"/>
    </source>
</evidence>
<sequence>MFREKWSSGIGFNLASIYFAIGIGNLCRFLCITDKNGAAEVYRDYLHSG</sequence>
<dbReference type="InterPro" id="IPR037272">
    <property type="entry name" value="SNS_sf"/>
</dbReference>
<dbReference type="AlphaFoldDB" id="A0A284VP75"/>
<dbReference type="Proteomes" id="UP000218615">
    <property type="component" value="Unassembled WGS sequence"/>
</dbReference>
<name>A0A284VP75_9EURY</name>
<dbReference type="GO" id="GO:0016020">
    <property type="term" value="C:membrane"/>
    <property type="evidence" value="ECO:0007669"/>
    <property type="project" value="UniProtKB-SubCell"/>
</dbReference>
<keyword evidence="2" id="KW-0813">Transport</keyword>
<comment type="subcellular location">
    <subcellularLocation>
        <location evidence="1">Membrane</location>
        <topology evidence="1">Multi-pass membrane protein</topology>
    </subcellularLocation>
</comment>
<evidence type="ECO:0000256" key="4">
    <source>
        <dbReference type="ARBA" id="ARBA00022989"/>
    </source>
</evidence>
<dbReference type="EMBL" id="FZMP01000139">
    <property type="protein sequence ID" value="SNQ61052.1"/>
    <property type="molecule type" value="Genomic_DNA"/>
</dbReference>
<keyword evidence="4 6" id="KW-1133">Transmembrane helix</keyword>
<organism evidence="7 8">
    <name type="scientific">Candidatus Methanoperedens nitratireducens</name>
    <dbReference type="NCBI Taxonomy" id="1392998"/>
    <lineage>
        <taxon>Archaea</taxon>
        <taxon>Methanobacteriati</taxon>
        <taxon>Methanobacteriota</taxon>
        <taxon>Stenosarchaea group</taxon>
        <taxon>Methanomicrobia</taxon>
        <taxon>Methanosarcinales</taxon>
        <taxon>ANME-2 cluster</taxon>
        <taxon>Candidatus Methanoperedentaceae</taxon>
        <taxon>Candidatus Methanoperedens</taxon>
    </lineage>
</organism>
<feature type="transmembrane region" description="Helical" evidence="6">
    <location>
        <begin position="6"/>
        <end position="27"/>
    </location>
</feature>
<reference evidence="8" key="1">
    <citation type="submission" date="2017-06" db="EMBL/GenBank/DDBJ databases">
        <authorList>
            <person name="Cremers G."/>
        </authorList>
    </citation>
    <scope>NUCLEOTIDE SEQUENCE [LARGE SCALE GENOMIC DNA]</scope>
</reference>
<accession>A0A284VP75</accession>
<evidence type="ECO:0000256" key="5">
    <source>
        <dbReference type="ARBA" id="ARBA00023136"/>
    </source>
</evidence>
<keyword evidence="5 6" id="KW-0472">Membrane</keyword>
<dbReference type="InterPro" id="IPR000175">
    <property type="entry name" value="Na/ntran_symport"/>
</dbReference>
<evidence type="ECO:0000256" key="6">
    <source>
        <dbReference type="SAM" id="Phobius"/>
    </source>
</evidence>
<keyword evidence="8" id="KW-1185">Reference proteome</keyword>
<dbReference type="SUPFAM" id="SSF161070">
    <property type="entry name" value="SNF-like"/>
    <property type="match status" value="1"/>
</dbReference>
<evidence type="ECO:0000313" key="7">
    <source>
        <dbReference type="EMBL" id="SNQ61052.1"/>
    </source>
</evidence>
<dbReference type="PROSITE" id="PS50267">
    <property type="entry name" value="NA_NEUROTRAN_SYMP_3"/>
    <property type="match status" value="1"/>
</dbReference>
<evidence type="ECO:0000256" key="2">
    <source>
        <dbReference type="ARBA" id="ARBA00022448"/>
    </source>
</evidence>
<keyword evidence="3 6" id="KW-0812">Transmembrane</keyword>
<evidence type="ECO:0000256" key="1">
    <source>
        <dbReference type="ARBA" id="ARBA00004141"/>
    </source>
</evidence>
<evidence type="ECO:0000313" key="8">
    <source>
        <dbReference type="Proteomes" id="UP000218615"/>
    </source>
</evidence>